<organism evidence="2 3">
    <name type="scientific">Armillaria solidipes</name>
    <dbReference type="NCBI Taxonomy" id="1076256"/>
    <lineage>
        <taxon>Eukaryota</taxon>
        <taxon>Fungi</taxon>
        <taxon>Dikarya</taxon>
        <taxon>Basidiomycota</taxon>
        <taxon>Agaricomycotina</taxon>
        <taxon>Agaricomycetes</taxon>
        <taxon>Agaricomycetidae</taxon>
        <taxon>Agaricales</taxon>
        <taxon>Marasmiineae</taxon>
        <taxon>Physalacriaceae</taxon>
        <taxon>Armillaria</taxon>
    </lineage>
</organism>
<accession>A0A2H3C1Q5</accession>
<dbReference type="PROSITE" id="PS51257">
    <property type="entry name" value="PROKAR_LIPOPROTEIN"/>
    <property type="match status" value="1"/>
</dbReference>
<evidence type="ECO:0000313" key="2">
    <source>
        <dbReference type="EMBL" id="PBK73142.1"/>
    </source>
</evidence>
<dbReference type="EMBL" id="KZ293421">
    <property type="protein sequence ID" value="PBK73142.1"/>
    <property type="molecule type" value="Genomic_DNA"/>
</dbReference>
<sequence>MMSLWTRPSRSLNLLAARVGAYLFLLSSCCHSSSALHSFGVERHPDIKSVLNPVAVAQLCHKYFHHQAESLLCPTLHLGSPIIFKCIVTPSVFIRFVLTVHFFSNCTFICHCSSTIAVTSSIRMFKMSRKCISIFSLLGIPPGQNVAIRVQLI</sequence>
<keyword evidence="1" id="KW-0732">Signal</keyword>
<evidence type="ECO:0008006" key="4">
    <source>
        <dbReference type="Google" id="ProtNLM"/>
    </source>
</evidence>
<evidence type="ECO:0000256" key="1">
    <source>
        <dbReference type="SAM" id="SignalP"/>
    </source>
</evidence>
<dbReference type="AlphaFoldDB" id="A0A2H3C1Q5"/>
<reference evidence="3" key="1">
    <citation type="journal article" date="2017" name="Nat. Ecol. Evol.">
        <title>Genome expansion and lineage-specific genetic innovations in the forest pathogenic fungi Armillaria.</title>
        <authorList>
            <person name="Sipos G."/>
            <person name="Prasanna A.N."/>
            <person name="Walter M.C."/>
            <person name="O'Connor E."/>
            <person name="Balint B."/>
            <person name="Krizsan K."/>
            <person name="Kiss B."/>
            <person name="Hess J."/>
            <person name="Varga T."/>
            <person name="Slot J."/>
            <person name="Riley R."/>
            <person name="Boka B."/>
            <person name="Rigling D."/>
            <person name="Barry K."/>
            <person name="Lee J."/>
            <person name="Mihaltcheva S."/>
            <person name="LaButti K."/>
            <person name="Lipzen A."/>
            <person name="Waldron R."/>
            <person name="Moloney N.M."/>
            <person name="Sperisen C."/>
            <person name="Kredics L."/>
            <person name="Vagvoelgyi C."/>
            <person name="Patrignani A."/>
            <person name="Fitzpatrick D."/>
            <person name="Nagy I."/>
            <person name="Doyle S."/>
            <person name="Anderson J.B."/>
            <person name="Grigoriev I.V."/>
            <person name="Gueldener U."/>
            <person name="Muensterkoetter M."/>
            <person name="Nagy L.G."/>
        </authorList>
    </citation>
    <scope>NUCLEOTIDE SEQUENCE [LARGE SCALE GENOMIC DNA]</scope>
    <source>
        <strain evidence="3">28-4</strain>
    </source>
</reference>
<evidence type="ECO:0000313" key="3">
    <source>
        <dbReference type="Proteomes" id="UP000218334"/>
    </source>
</evidence>
<gene>
    <name evidence="2" type="ORF">ARMSODRAFT_717643</name>
</gene>
<dbReference type="Proteomes" id="UP000218334">
    <property type="component" value="Unassembled WGS sequence"/>
</dbReference>
<keyword evidence="3" id="KW-1185">Reference proteome</keyword>
<name>A0A2H3C1Q5_9AGAR</name>
<protein>
    <recommendedName>
        <fullName evidence="4">Secreted protein</fullName>
    </recommendedName>
</protein>
<feature type="signal peptide" evidence="1">
    <location>
        <begin position="1"/>
        <end position="35"/>
    </location>
</feature>
<proteinExistence type="predicted"/>
<feature type="chain" id="PRO_5013742796" description="Secreted protein" evidence="1">
    <location>
        <begin position="36"/>
        <end position="153"/>
    </location>
</feature>